<protein>
    <recommendedName>
        <fullName evidence="2">Heparan-alpha-glucosaminide N-acetyltransferase catalytic domain-containing protein</fullName>
    </recommendedName>
</protein>
<keyword evidence="1" id="KW-1133">Transmembrane helix</keyword>
<evidence type="ECO:0000256" key="1">
    <source>
        <dbReference type="SAM" id="Phobius"/>
    </source>
</evidence>
<reference evidence="3" key="1">
    <citation type="journal article" date="2020" name="Nature">
        <title>Giant virus diversity and host interactions through global metagenomics.</title>
        <authorList>
            <person name="Schulz F."/>
            <person name="Roux S."/>
            <person name="Paez-Espino D."/>
            <person name="Jungbluth S."/>
            <person name="Walsh D.A."/>
            <person name="Denef V.J."/>
            <person name="McMahon K.D."/>
            <person name="Konstantinidis K.T."/>
            <person name="Eloe-Fadrosh E.A."/>
            <person name="Kyrpides N.C."/>
            <person name="Woyke T."/>
        </authorList>
    </citation>
    <scope>NUCLEOTIDE SEQUENCE</scope>
    <source>
        <strain evidence="3">GVMAG-M-3300023179-82</strain>
    </source>
</reference>
<evidence type="ECO:0000313" key="3">
    <source>
        <dbReference type="EMBL" id="QHT76351.1"/>
    </source>
</evidence>
<dbReference type="Pfam" id="PF07786">
    <property type="entry name" value="HGSNAT_cat"/>
    <property type="match status" value="1"/>
</dbReference>
<dbReference type="EMBL" id="MN739896">
    <property type="protein sequence ID" value="QHT76351.1"/>
    <property type="molecule type" value="Genomic_DNA"/>
</dbReference>
<dbReference type="AlphaFoldDB" id="A0A6C0H6Z3"/>
<feature type="transmembrane region" description="Helical" evidence="1">
    <location>
        <begin position="128"/>
        <end position="144"/>
    </location>
</feature>
<feature type="transmembrane region" description="Helical" evidence="1">
    <location>
        <begin position="212"/>
        <end position="231"/>
    </location>
</feature>
<dbReference type="InterPro" id="IPR012429">
    <property type="entry name" value="HGSNAT_cat"/>
</dbReference>
<feature type="transmembrane region" description="Helical" evidence="1">
    <location>
        <begin position="38"/>
        <end position="60"/>
    </location>
</feature>
<accession>A0A6C0H6Z3</accession>
<feature type="transmembrane region" description="Helical" evidence="1">
    <location>
        <begin position="171"/>
        <end position="191"/>
    </location>
</feature>
<keyword evidence="1" id="KW-0472">Membrane</keyword>
<feature type="domain" description="Heparan-alpha-glucosaminide N-acetyltransferase catalytic" evidence="2">
    <location>
        <begin position="4"/>
        <end position="221"/>
    </location>
</feature>
<feature type="transmembrane region" description="Helical" evidence="1">
    <location>
        <begin position="104"/>
        <end position="123"/>
    </location>
</feature>
<feature type="transmembrane region" description="Helical" evidence="1">
    <location>
        <begin position="81"/>
        <end position="98"/>
    </location>
</feature>
<evidence type="ECO:0000259" key="2">
    <source>
        <dbReference type="Pfam" id="PF07786"/>
    </source>
</evidence>
<keyword evidence="1" id="KW-0812">Transmembrane</keyword>
<proteinExistence type="predicted"/>
<organism evidence="3">
    <name type="scientific">viral metagenome</name>
    <dbReference type="NCBI Taxonomy" id="1070528"/>
    <lineage>
        <taxon>unclassified sequences</taxon>
        <taxon>metagenomes</taxon>
        <taxon>organismal metagenomes</taxon>
    </lineage>
</organism>
<name>A0A6C0H6Z3_9ZZZZ</name>
<sequence length="233" mass="28030">MNIIFIDNLRGIAFILMLIHHIIYFYDNSYNTDYLSKYTYVNYIGQIARILFIFLAGYSLELAYKKYSKYNKFIYKKIQRIFEIILYALLITIVTYYYYPDKFIRFGILHFISIASLLLTPLIPFKKLFLLLFVIIIFLYKNIYKLPLFHPFINTILGTRNYWNSMDYFPLLFWLPLMMLGVLISSLNLNLEKHIKSNILNKKNILTWLGTNSLKLYLYHIVILIILYKIIKI</sequence>
<feature type="transmembrane region" description="Helical" evidence="1">
    <location>
        <begin position="9"/>
        <end position="26"/>
    </location>
</feature>